<evidence type="ECO:0000313" key="5">
    <source>
        <dbReference type="Proteomes" id="UP000507470"/>
    </source>
</evidence>
<sequence length="1046" mass="120560">MDRPKRKVAIVDYKKFNNFGTSGIDDMAFEYIFQKMADSNSDRDELQLHAEEDDILDLMSDDESNKLNEAAALIYTTPHKTKSKESDELKKHESDEDLELRIKLLEEKKQRLKRDQLNKRIKELEAEVDGMSKLEEKPKKKSKKSKGEITLTNLRANDKLNKDVNDEMKRLGLDFDTNFSGQSEIAETSKDKNVKFKSEKVTSEQELLQQLKKLNLAKGSVSKTNQHRRKHSDSKSQKVVQLPESVLRGNSSTMSESETSSTSSSEDSSDYELSAKLSSKKKSKKLKSGLKIKSADKVINPQFFPHNFLQYEYVSKDLEFKQLNFKMLVAGELEIINNFCKNKSEKQGRLKLLQKIAYFSSIYHWASVLEFYAAWLRLIELGRKTWSDDSQMLENVMLSGQSLPKEVRQANFRSVSKNQTGKEQIWFCVKYQRNKCEHSNSTHTTVIRVFEVILPEQNSFLNLHNSFIGVSGYNFDLFKVPVYSKLCIKFWRQELCDYEDQEVCDMLEFGWPLGFDRKFEEFGNNKIAKNHSGARDFAKDIDKYIKKEVGYGAVLGPFAPNPFNDHLVISPLNSVPKANSEERRVIMDLSFPKGKSVNDGIDKNVYLGKHVELHYPNVDNFIEIIKEKGEFCKIFKRDLRRAYRQIPVDTKYYNLIGFSWKGHYFVDRVLPMGLKSSAFICQTVTNAVRFIAKNHDISLINYLDDFAGAEISEKADISYKKLKWVLDSCGLEESVEKASSPSHRMSFLGVWFDTEKMTMEVTPDRLVEIFYLVSFLLNKDTASLKEVQSLIGKLNFIASCVRPGRIFISRILNFLREFKNEDCVLEVSLELKHDLLWWSEFLEIYNGVSLLNLQEWTEPDEYMASDACLVGCGGVSNGQFFHCVFPDFIVQQNLHINALELLSVIVCLKLWGQKGRKIYIQCDNMVSVQVINQGKSRSRFLQACLREICFICAIKECELRAIHINGIDNRLPDMLSRWSLSDIYPIQFYKSIEGLKAWGKPSIVISDSILKYLPEMRNTQLQAFGGLSCELLLRKLKKQGIHLVPF</sequence>
<dbReference type="SUPFAM" id="SSF56672">
    <property type="entry name" value="DNA/RNA polymerases"/>
    <property type="match status" value="1"/>
</dbReference>
<feature type="region of interest" description="Disordered" evidence="2">
    <location>
        <begin position="217"/>
        <end position="271"/>
    </location>
</feature>
<evidence type="ECO:0000256" key="2">
    <source>
        <dbReference type="SAM" id="MobiDB-lite"/>
    </source>
</evidence>
<feature type="domain" description="Reverse transcriptase" evidence="3">
    <location>
        <begin position="593"/>
        <end position="751"/>
    </location>
</feature>
<dbReference type="PANTHER" id="PTHR33050:SF7">
    <property type="entry name" value="RIBONUCLEASE H"/>
    <property type="match status" value="1"/>
</dbReference>
<feature type="coiled-coil region" evidence="1">
    <location>
        <begin position="95"/>
        <end position="134"/>
    </location>
</feature>
<organism evidence="4 5">
    <name type="scientific">Mytilus coruscus</name>
    <name type="common">Sea mussel</name>
    <dbReference type="NCBI Taxonomy" id="42192"/>
    <lineage>
        <taxon>Eukaryota</taxon>
        <taxon>Metazoa</taxon>
        <taxon>Spiralia</taxon>
        <taxon>Lophotrochozoa</taxon>
        <taxon>Mollusca</taxon>
        <taxon>Bivalvia</taxon>
        <taxon>Autobranchia</taxon>
        <taxon>Pteriomorphia</taxon>
        <taxon>Mytilida</taxon>
        <taxon>Mytiloidea</taxon>
        <taxon>Mytilidae</taxon>
        <taxon>Mytilinae</taxon>
        <taxon>Mytilus</taxon>
    </lineage>
</organism>
<dbReference type="Pfam" id="PF00078">
    <property type="entry name" value="RVT_1"/>
    <property type="match status" value="1"/>
</dbReference>
<dbReference type="PANTHER" id="PTHR33050">
    <property type="entry name" value="REVERSE TRANSCRIPTASE DOMAIN-CONTAINING PROTEIN"/>
    <property type="match status" value="1"/>
</dbReference>
<keyword evidence="1" id="KW-0175">Coiled coil</keyword>
<proteinExistence type="predicted"/>
<evidence type="ECO:0000313" key="4">
    <source>
        <dbReference type="EMBL" id="CAC5367489.1"/>
    </source>
</evidence>
<dbReference type="Gene3D" id="3.10.10.10">
    <property type="entry name" value="HIV Type 1 Reverse Transcriptase, subunit A, domain 1"/>
    <property type="match status" value="1"/>
</dbReference>
<dbReference type="OrthoDB" id="125279at2759"/>
<evidence type="ECO:0000259" key="3">
    <source>
        <dbReference type="Pfam" id="PF00078"/>
    </source>
</evidence>
<gene>
    <name evidence="4" type="ORF">MCOR_7372</name>
</gene>
<dbReference type="EMBL" id="CACVKT020001362">
    <property type="protein sequence ID" value="CAC5367489.1"/>
    <property type="molecule type" value="Genomic_DNA"/>
</dbReference>
<dbReference type="InterPro" id="IPR043128">
    <property type="entry name" value="Rev_trsase/Diguanyl_cyclase"/>
</dbReference>
<keyword evidence="5" id="KW-1185">Reference proteome</keyword>
<dbReference type="AlphaFoldDB" id="A0A6J8AJC9"/>
<feature type="compositionally biased region" description="Low complexity" evidence="2">
    <location>
        <begin position="251"/>
        <end position="266"/>
    </location>
</feature>
<dbReference type="Gene3D" id="3.30.70.270">
    <property type="match status" value="1"/>
</dbReference>
<accession>A0A6J8AJC9</accession>
<reference evidence="4 5" key="1">
    <citation type="submission" date="2020-06" db="EMBL/GenBank/DDBJ databases">
        <authorList>
            <person name="Li R."/>
            <person name="Bekaert M."/>
        </authorList>
    </citation>
    <scope>NUCLEOTIDE SEQUENCE [LARGE SCALE GENOMIC DNA]</scope>
    <source>
        <strain evidence="5">wild</strain>
    </source>
</reference>
<name>A0A6J8AJC9_MYTCO</name>
<dbReference type="InterPro" id="IPR043502">
    <property type="entry name" value="DNA/RNA_pol_sf"/>
</dbReference>
<dbReference type="CDD" id="cd09275">
    <property type="entry name" value="RNase_HI_RT_DIRS1"/>
    <property type="match status" value="1"/>
</dbReference>
<dbReference type="InterPro" id="IPR000477">
    <property type="entry name" value="RT_dom"/>
</dbReference>
<evidence type="ECO:0000256" key="1">
    <source>
        <dbReference type="SAM" id="Coils"/>
    </source>
</evidence>
<protein>
    <recommendedName>
        <fullName evidence="3">Reverse transcriptase domain-containing protein</fullName>
    </recommendedName>
</protein>
<dbReference type="InterPro" id="IPR052055">
    <property type="entry name" value="Hepadnavirus_pol/RT"/>
</dbReference>
<dbReference type="Proteomes" id="UP000507470">
    <property type="component" value="Unassembled WGS sequence"/>
</dbReference>